<dbReference type="InterPro" id="IPR036846">
    <property type="entry name" value="GM2-AP_sf"/>
</dbReference>
<keyword evidence="4" id="KW-1185">Reference proteome</keyword>
<reference evidence="3" key="1">
    <citation type="submission" date="2022-02" db="EMBL/GenBank/DDBJ databases">
        <authorList>
            <person name="King R."/>
        </authorList>
    </citation>
    <scope>NUCLEOTIDE SEQUENCE</scope>
</reference>
<accession>A0A9P0IXD6</accession>
<protein>
    <submittedName>
        <fullName evidence="3">Uncharacterized protein</fullName>
    </submittedName>
</protein>
<sequence length="187" mass="20298">MKKASMTSVLISTINVLILYAKIARCCGGYELIIDYIRNCDSDNIIELSDNFNVILKPNCEVHFNGCIISHANITSSITEYTVQKNSVKMSGKKDGCKQLDNIKPSSDIEKGLDLLGLPKRCPINKGTVCLGIKSINVSKYKLLMNVIAGHLKGKSVMTTNAGKSCMEFSAKLVNSLVKVVGHSVIG</sequence>
<dbReference type="SUPFAM" id="SSF63707">
    <property type="entry name" value="Ganglioside M2 (gm2) activator"/>
    <property type="match status" value="1"/>
</dbReference>
<dbReference type="EMBL" id="OU899035">
    <property type="protein sequence ID" value="CAH1721440.1"/>
    <property type="molecule type" value="Genomic_DNA"/>
</dbReference>
<dbReference type="AlphaFoldDB" id="A0A9P0IXD6"/>
<name>A0A9P0IXD6_APHGO</name>
<organism evidence="3 4">
    <name type="scientific">Aphis gossypii</name>
    <name type="common">Cotton aphid</name>
    <dbReference type="NCBI Taxonomy" id="80765"/>
    <lineage>
        <taxon>Eukaryota</taxon>
        <taxon>Metazoa</taxon>
        <taxon>Ecdysozoa</taxon>
        <taxon>Arthropoda</taxon>
        <taxon>Hexapoda</taxon>
        <taxon>Insecta</taxon>
        <taxon>Pterygota</taxon>
        <taxon>Neoptera</taxon>
        <taxon>Paraneoptera</taxon>
        <taxon>Hemiptera</taxon>
        <taxon>Sternorrhyncha</taxon>
        <taxon>Aphidomorpha</taxon>
        <taxon>Aphidoidea</taxon>
        <taxon>Aphididae</taxon>
        <taxon>Aphidini</taxon>
        <taxon>Aphis</taxon>
        <taxon>Aphis</taxon>
    </lineage>
</organism>
<evidence type="ECO:0000256" key="1">
    <source>
        <dbReference type="ARBA" id="ARBA00022729"/>
    </source>
</evidence>
<dbReference type="Proteomes" id="UP001154329">
    <property type="component" value="Chromosome 2"/>
</dbReference>
<gene>
    <name evidence="3" type="ORF">APHIGO_LOCUS4391</name>
</gene>
<evidence type="ECO:0000256" key="2">
    <source>
        <dbReference type="SAM" id="SignalP"/>
    </source>
</evidence>
<proteinExistence type="predicted"/>
<reference evidence="3" key="2">
    <citation type="submission" date="2022-10" db="EMBL/GenBank/DDBJ databases">
        <authorList>
            <consortium name="ENA_rothamsted_submissions"/>
            <consortium name="culmorum"/>
            <person name="King R."/>
        </authorList>
    </citation>
    <scope>NUCLEOTIDE SEQUENCE</scope>
</reference>
<dbReference type="Gene3D" id="2.70.220.10">
    <property type="entry name" value="Ganglioside GM2 activator"/>
    <property type="match status" value="1"/>
</dbReference>
<evidence type="ECO:0000313" key="4">
    <source>
        <dbReference type="Proteomes" id="UP001154329"/>
    </source>
</evidence>
<keyword evidence="1 2" id="KW-0732">Signal</keyword>
<feature type="chain" id="PRO_5040146717" evidence="2">
    <location>
        <begin position="29"/>
        <end position="187"/>
    </location>
</feature>
<feature type="signal peptide" evidence="2">
    <location>
        <begin position="1"/>
        <end position="28"/>
    </location>
</feature>
<evidence type="ECO:0000313" key="3">
    <source>
        <dbReference type="EMBL" id="CAH1721440.1"/>
    </source>
</evidence>